<gene>
    <name evidence="2" type="ORF">PCOR1329_LOCUS85268</name>
</gene>
<evidence type="ECO:0000256" key="1">
    <source>
        <dbReference type="SAM" id="MobiDB-lite"/>
    </source>
</evidence>
<feature type="region of interest" description="Disordered" evidence="1">
    <location>
        <begin position="1"/>
        <end position="71"/>
    </location>
</feature>
<feature type="compositionally biased region" description="Gly residues" evidence="1">
    <location>
        <begin position="26"/>
        <end position="37"/>
    </location>
</feature>
<feature type="non-terminal residue" evidence="2">
    <location>
        <position position="71"/>
    </location>
</feature>
<evidence type="ECO:0000313" key="2">
    <source>
        <dbReference type="EMBL" id="CAK0911361.1"/>
    </source>
</evidence>
<name>A0ABN9YHH7_9DINO</name>
<dbReference type="Proteomes" id="UP001189429">
    <property type="component" value="Unassembled WGS sequence"/>
</dbReference>
<sequence>IDESADAHPPRRAGLRAGPRRFPRGLPGGRGRGGAGAAGSPQRPGRVESSGGGGFQAGAVDQGPAGERRRA</sequence>
<dbReference type="EMBL" id="CAUYUJ010022567">
    <property type="protein sequence ID" value="CAK0911361.1"/>
    <property type="molecule type" value="Genomic_DNA"/>
</dbReference>
<protein>
    <submittedName>
        <fullName evidence="2">Uncharacterized protein</fullName>
    </submittedName>
</protein>
<feature type="non-terminal residue" evidence="2">
    <location>
        <position position="1"/>
    </location>
</feature>
<comment type="caution">
    <text evidence="2">The sequence shown here is derived from an EMBL/GenBank/DDBJ whole genome shotgun (WGS) entry which is preliminary data.</text>
</comment>
<organism evidence="2 3">
    <name type="scientific">Prorocentrum cordatum</name>
    <dbReference type="NCBI Taxonomy" id="2364126"/>
    <lineage>
        <taxon>Eukaryota</taxon>
        <taxon>Sar</taxon>
        <taxon>Alveolata</taxon>
        <taxon>Dinophyceae</taxon>
        <taxon>Prorocentrales</taxon>
        <taxon>Prorocentraceae</taxon>
        <taxon>Prorocentrum</taxon>
    </lineage>
</organism>
<keyword evidence="3" id="KW-1185">Reference proteome</keyword>
<reference evidence="2" key="1">
    <citation type="submission" date="2023-10" db="EMBL/GenBank/DDBJ databases">
        <authorList>
            <person name="Chen Y."/>
            <person name="Shah S."/>
            <person name="Dougan E. K."/>
            <person name="Thang M."/>
            <person name="Chan C."/>
        </authorList>
    </citation>
    <scope>NUCLEOTIDE SEQUENCE [LARGE SCALE GENOMIC DNA]</scope>
</reference>
<feature type="compositionally biased region" description="Basic residues" evidence="1">
    <location>
        <begin position="10"/>
        <end position="23"/>
    </location>
</feature>
<accession>A0ABN9YHH7</accession>
<evidence type="ECO:0000313" key="3">
    <source>
        <dbReference type="Proteomes" id="UP001189429"/>
    </source>
</evidence>
<proteinExistence type="predicted"/>